<dbReference type="OrthoDB" id="6431152at2"/>
<gene>
    <name evidence="2" type="ORF">IQ24_02239</name>
</gene>
<dbReference type="RefSeq" id="WP_145398039.1">
    <property type="nucleotide sequence ID" value="NZ_VLKU01000006.1"/>
</dbReference>
<evidence type="ECO:0000313" key="2">
    <source>
        <dbReference type="EMBL" id="TWI33872.1"/>
    </source>
</evidence>
<proteinExistence type="predicted"/>
<protein>
    <submittedName>
        <fullName evidence="2">Uncharacterized protein DUF4123</fullName>
    </submittedName>
</protein>
<comment type="caution">
    <text evidence="2">The sequence shown here is derived from an EMBL/GenBank/DDBJ whole genome shotgun (WGS) entry which is preliminary data.</text>
</comment>
<feature type="domain" description="DUF4123" evidence="1">
    <location>
        <begin position="69"/>
        <end position="183"/>
    </location>
</feature>
<reference evidence="2 3" key="1">
    <citation type="journal article" date="2015" name="Stand. Genomic Sci.">
        <title>Genomic Encyclopedia of Bacterial and Archaeal Type Strains, Phase III: the genomes of soil and plant-associated and newly described type strains.</title>
        <authorList>
            <person name="Whitman W.B."/>
            <person name="Woyke T."/>
            <person name="Klenk H.P."/>
            <person name="Zhou Y."/>
            <person name="Lilburn T.G."/>
            <person name="Beck B.J."/>
            <person name="De Vos P."/>
            <person name="Vandamme P."/>
            <person name="Eisen J.A."/>
            <person name="Garrity G."/>
            <person name="Hugenholtz P."/>
            <person name="Kyrpides N.C."/>
        </authorList>
    </citation>
    <scope>NUCLEOTIDE SEQUENCE [LARGE SCALE GENOMIC DNA]</scope>
    <source>
        <strain evidence="2 3">CGMCC 1.5364</strain>
    </source>
</reference>
<dbReference type="EMBL" id="VLKU01000006">
    <property type="protein sequence ID" value="TWI33872.1"/>
    <property type="molecule type" value="Genomic_DNA"/>
</dbReference>
<organism evidence="2 3">
    <name type="scientific">Paracoccus sulfuroxidans</name>
    <dbReference type="NCBI Taxonomy" id="384678"/>
    <lineage>
        <taxon>Bacteria</taxon>
        <taxon>Pseudomonadati</taxon>
        <taxon>Pseudomonadota</taxon>
        <taxon>Alphaproteobacteria</taxon>
        <taxon>Rhodobacterales</taxon>
        <taxon>Paracoccaceae</taxon>
        <taxon>Paracoccus</taxon>
    </lineage>
</organism>
<dbReference type="InterPro" id="IPR025391">
    <property type="entry name" value="DUF4123"/>
</dbReference>
<sequence length="354" mass="40043">MATEGDYWVTSGALESLERPDGPSGLSVSVIEGVFPLDTQIGAFPSKPCPDVLAAQVFGLSGDPRKHAYAILDAGRIPNLEESLEFRDEQHSCLFRGQAGEDLKGIAPWMVSLGPADRLTRSLFTSSGQPGDLWMNDAAIYVRSQKGFSSRFAHFRKFTKLMNDAGNWSFFRFWEPWMLQVLAMRSERLPALSRMMGRIFGGDIVTVMHRQADLAYAISFEDLEVREPIRLTAHLRGDLSRAVFYKGMLGSAKILFENHQEQIARYGARPRDLWPILFDLVDEAWRVGLTDPTLRSRMMLLAVLAFPAPWPAFIETREWRSVAASGNVNQAFEDLCSRIKYQNSRNDIGSWVWW</sequence>
<dbReference type="AlphaFoldDB" id="A0A562NNU5"/>
<evidence type="ECO:0000313" key="3">
    <source>
        <dbReference type="Proteomes" id="UP000316225"/>
    </source>
</evidence>
<keyword evidence="3" id="KW-1185">Reference proteome</keyword>
<evidence type="ECO:0000259" key="1">
    <source>
        <dbReference type="Pfam" id="PF13503"/>
    </source>
</evidence>
<dbReference type="Proteomes" id="UP000316225">
    <property type="component" value="Unassembled WGS sequence"/>
</dbReference>
<accession>A0A562NNU5</accession>
<name>A0A562NNU5_9RHOB</name>
<dbReference type="Pfam" id="PF13503">
    <property type="entry name" value="DUF4123"/>
    <property type="match status" value="1"/>
</dbReference>